<protein>
    <submittedName>
        <fullName evidence="1">Uncharacterized protein</fullName>
    </submittedName>
</protein>
<gene>
    <name evidence="1" type="ORF">D5086_004244</name>
</gene>
<evidence type="ECO:0000313" key="2">
    <source>
        <dbReference type="Proteomes" id="UP000309997"/>
    </source>
</evidence>
<keyword evidence="2" id="KW-1185">Reference proteome</keyword>
<dbReference type="Proteomes" id="UP000309997">
    <property type="component" value="Unassembled WGS sequence"/>
</dbReference>
<reference evidence="1 2" key="1">
    <citation type="journal article" date="2024" name="Plant Biotechnol. J.">
        <title>Genome and CRISPR/Cas9 system of a widespread forest tree (Populus alba) in the world.</title>
        <authorList>
            <person name="Liu Y.J."/>
            <person name="Jiang P.F."/>
            <person name="Han X.M."/>
            <person name="Li X.Y."/>
            <person name="Wang H.M."/>
            <person name="Wang Y.J."/>
            <person name="Wang X.X."/>
            <person name="Zeng Q.Y."/>
        </authorList>
    </citation>
    <scope>NUCLEOTIDE SEQUENCE [LARGE SCALE GENOMIC DNA]</scope>
    <source>
        <strain evidence="2">cv. PAL-ZL1</strain>
    </source>
</reference>
<evidence type="ECO:0000313" key="1">
    <source>
        <dbReference type="EMBL" id="KAL3603385.1"/>
    </source>
</evidence>
<proteinExistence type="predicted"/>
<accession>A0ACC4CPT6</accession>
<sequence>MKIQCDVCNKEEASVFCTADEAALCDTCDHRVHHANKLASKHQRFSLLHPSSKNFPICDICQEKRAFLFCQQDRAILCRDCDGPIHTANEHTQKHNRFLLTGVKLSATSAVYISSSSVTNSGGDLVPDSKSQQQQQQQSIKKPVFDAPVNSNPPRVPSTLSTNTVVNKGGDNLVANEGFGSTTSSTISEYLMETLPGWHVEDFLDSSTTPFGFCKIDDGLLPFMDTHDLESNMSSFSSESLGLWVPQAPSTPYPSQQYYYPQLVGQGGFKEIKETTNMKANRRLADDVFTVPQISLPTNISSKRSRPLWEVTVKEREKSSLLGLCYQVSRSEIMALWKGTWLQQEGEDKHGMNDNNSEDDSDGIRKRVLSISKSDGLILSSNARSPWCTL</sequence>
<dbReference type="EMBL" id="RCHU02000002">
    <property type="protein sequence ID" value="KAL3603385.1"/>
    <property type="molecule type" value="Genomic_DNA"/>
</dbReference>
<organism evidence="1 2">
    <name type="scientific">Populus alba</name>
    <name type="common">White poplar</name>
    <dbReference type="NCBI Taxonomy" id="43335"/>
    <lineage>
        <taxon>Eukaryota</taxon>
        <taxon>Viridiplantae</taxon>
        <taxon>Streptophyta</taxon>
        <taxon>Embryophyta</taxon>
        <taxon>Tracheophyta</taxon>
        <taxon>Spermatophyta</taxon>
        <taxon>Magnoliopsida</taxon>
        <taxon>eudicotyledons</taxon>
        <taxon>Gunneridae</taxon>
        <taxon>Pentapetalae</taxon>
        <taxon>rosids</taxon>
        <taxon>fabids</taxon>
        <taxon>Malpighiales</taxon>
        <taxon>Salicaceae</taxon>
        <taxon>Saliceae</taxon>
        <taxon>Populus</taxon>
    </lineage>
</organism>
<name>A0ACC4CPT6_POPAL</name>
<comment type="caution">
    <text evidence="1">The sequence shown here is derived from an EMBL/GenBank/DDBJ whole genome shotgun (WGS) entry which is preliminary data.</text>
</comment>